<feature type="transmembrane region" description="Helical" evidence="1">
    <location>
        <begin position="453"/>
        <end position="475"/>
    </location>
</feature>
<organism evidence="2 3">
    <name type="scientific">Papillibacter cinnamivorans DSM 12816</name>
    <dbReference type="NCBI Taxonomy" id="1122930"/>
    <lineage>
        <taxon>Bacteria</taxon>
        <taxon>Bacillati</taxon>
        <taxon>Bacillota</taxon>
        <taxon>Clostridia</taxon>
        <taxon>Eubacteriales</taxon>
        <taxon>Oscillospiraceae</taxon>
        <taxon>Papillibacter</taxon>
    </lineage>
</organism>
<dbReference type="EMBL" id="FWXW01000005">
    <property type="protein sequence ID" value="SMC68774.1"/>
    <property type="molecule type" value="Genomic_DNA"/>
</dbReference>
<feature type="transmembrane region" description="Helical" evidence="1">
    <location>
        <begin position="279"/>
        <end position="298"/>
    </location>
</feature>
<gene>
    <name evidence="2" type="ORF">SAMN02745168_2060</name>
</gene>
<evidence type="ECO:0000313" key="3">
    <source>
        <dbReference type="Proteomes" id="UP000192790"/>
    </source>
</evidence>
<proteinExistence type="predicted"/>
<evidence type="ECO:0000256" key="1">
    <source>
        <dbReference type="SAM" id="Phobius"/>
    </source>
</evidence>
<feature type="transmembrane region" description="Helical" evidence="1">
    <location>
        <begin position="72"/>
        <end position="95"/>
    </location>
</feature>
<protein>
    <submittedName>
        <fullName evidence="2">Short-chain fatty acids transporter</fullName>
    </submittedName>
</protein>
<name>A0A1W2B7E7_9FIRM</name>
<dbReference type="GO" id="GO:0005886">
    <property type="term" value="C:plasma membrane"/>
    <property type="evidence" value="ECO:0007669"/>
    <property type="project" value="TreeGrafter"/>
</dbReference>
<dbReference type="Proteomes" id="UP000192790">
    <property type="component" value="Unassembled WGS sequence"/>
</dbReference>
<accession>A0A1W2B7E7</accession>
<feature type="transmembrane region" description="Helical" evidence="1">
    <location>
        <begin position="363"/>
        <end position="384"/>
    </location>
</feature>
<reference evidence="2 3" key="1">
    <citation type="submission" date="2017-04" db="EMBL/GenBank/DDBJ databases">
        <authorList>
            <person name="Afonso C.L."/>
            <person name="Miller P.J."/>
            <person name="Scott M.A."/>
            <person name="Spackman E."/>
            <person name="Goraichik I."/>
            <person name="Dimitrov K.M."/>
            <person name="Suarez D.L."/>
            <person name="Swayne D.E."/>
        </authorList>
    </citation>
    <scope>NUCLEOTIDE SEQUENCE [LARGE SCALE GENOMIC DNA]</scope>
    <source>
        <strain evidence="2 3">DSM 12816</strain>
    </source>
</reference>
<feature type="transmembrane region" description="Helical" evidence="1">
    <location>
        <begin position="304"/>
        <end position="323"/>
    </location>
</feature>
<feature type="transmembrane region" description="Helical" evidence="1">
    <location>
        <begin position="215"/>
        <end position="235"/>
    </location>
</feature>
<dbReference type="PANTHER" id="PTHR41983:SF2">
    <property type="entry name" value="SHORT-CHAIN FATTY ACID TRANSPORTER-RELATED"/>
    <property type="match status" value="1"/>
</dbReference>
<feature type="transmembrane region" description="Helical" evidence="1">
    <location>
        <begin position="30"/>
        <end position="51"/>
    </location>
</feature>
<keyword evidence="3" id="KW-1185">Reference proteome</keyword>
<dbReference type="AlphaFoldDB" id="A0A1W2B7E7"/>
<dbReference type="PANTHER" id="PTHR41983">
    <property type="entry name" value="SHORT-CHAIN FATTY ACID TRANSPORTER-RELATED"/>
    <property type="match status" value="1"/>
</dbReference>
<dbReference type="RefSeq" id="WP_084234739.1">
    <property type="nucleotide sequence ID" value="NZ_FWXW01000005.1"/>
</dbReference>
<evidence type="ECO:0000313" key="2">
    <source>
        <dbReference type="EMBL" id="SMC68774.1"/>
    </source>
</evidence>
<dbReference type="Pfam" id="PF02667">
    <property type="entry name" value="SCFA_trans"/>
    <property type="match status" value="1"/>
</dbReference>
<keyword evidence="1" id="KW-0472">Membrane</keyword>
<feature type="transmembrane region" description="Helical" evidence="1">
    <location>
        <begin position="154"/>
        <end position="175"/>
    </location>
</feature>
<feature type="transmembrane region" description="Helical" evidence="1">
    <location>
        <begin position="115"/>
        <end position="142"/>
    </location>
</feature>
<keyword evidence="1" id="KW-1133">Transmembrane helix</keyword>
<sequence>MNKNEVTESQNTKSFSDKFVRFFDRYTPNALVFAFILSIIVAVLALIFTKSPLFLDTAEGQLSVMNAWVKGFWNLLTFAMQMSLIMITGNIIAISPPVQKLIRKLALIPNNWFQAYAMILVIAWILSFIHWGIGMMVCIALLRNTLTAAKEKGYPIHAPALIACAYCTAIPAVGISQAAPLYGATPGYLLSLCISDASKAYVANSYPLSSSVLTWWNLLQCVVLFAVVFVVGYLVMPKNKLKMEGGSEELFADVKHTETMYETKPDRSTFAQWINHSRLLSYIIGIFGAIWCIKLYAAQGFNGLTINNFNFTMLMLGFLLCGTPERFSQAAVASVSAVWGVIIQFPLYAGIFGIIAYTGLSDVIANAFMAISTTHTFPWVAYIYSAILNMAVPSGGSKFVIECPYLMDVAARLNVDVPKLLVAYTYGDQTTNIIQPFWALPYLAMCHIDFKKLLPYTMFVCIGALVVCSIFFLTIY</sequence>
<keyword evidence="1" id="KW-0812">Transmembrane</keyword>
<dbReference type="InterPro" id="IPR006160">
    <property type="entry name" value="SCFA_transpt_AtoE"/>
</dbReference>
<dbReference type="OrthoDB" id="255482at2"/>
<feature type="transmembrane region" description="Helical" evidence="1">
    <location>
        <begin position="330"/>
        <end position="357"/>
    </location>
</feature>